<organism evidence="4 5">
    <name type="scientific">Salipaludibacillus neizhouensis</name>
    <dbReference type="NCBI Taxonomy" id="885475"/>
    <lineage>
        <taxon>Bacteria</taxon>
        <taxon>Bacillati</taxon>
        <taxon>Bacillota</taxon>
        <taxon>Bacilli</taxon>
        <taxon>Bacillales</taxon>
        <taxon>Bacillaceae</taxon>
    </lineage>
</organism>
<evidence type="ECO:0000256" key="1">
    <source>
        <dbReference type="ARBA" id="ARBA00022500"/>
    </source>
</evidence>
<protein>
    <submittedName>
        <fullName evidence="4">CheY-P-specific phosphatase CheC</fullName>
    </submittedName>
</protein>
<dbReference type="InterPro" id="IPR050992">
    <property type="entry name" value="CheZ_family_phosphatases"/>
</dbReference>
<evidence type="ECO:0000313" key="5">
    <source>
        <dbReference type="Proteomes" id="UP000281498"/>
    </source>
</evidence>
<dbReference type="OrthoDB" id="9812187at2"/>
<gene>
    <name evidence="4" type="ORF">CR203_02970</name>
</gene>
<comment type="caution">
    <text evidence="4">The sequence shown here is derived from an EMBL/GenBank/DDBJ whole genome shotgun (WGS) entry which is preliminary data.</text>
</comment>
<dbReference type="Proteomes" id="UP000281498">
    <property type="component" value="Unassembled WGS sequence"/>
</dbReference>
<dbReference type="CDD" id="cd17909">
    <property type="entry name" value="CheC_ClassI"/>
    <property type="match status" value="1"/>
</dbReference>
<dbReference type="EMBL" id="PDOE01000001">
    <property type="protein sequence ID" value="RKL69016.1"/>
    <property type="molecule type" value="Genomic_DNA"/>
</dbReference>
<sequence>MKDLSDIRLEHLDILKEIGNIGAGNAATALSQMLNKTIDMKVPAVKVVPFNEISNLVGGEEVVVAAIFLRIKGDAPGNMFFMLPVDEASRLVQQLVGDSTIDFSEEPINEMGASALNEVGNILAGSYLSALSDFTKLNMQPTPPDLAIDMTMAILSFGLVELSQAGDFAIVIDTEINELGEDETIQSKGHFFLLPDPESLIRIFHSLGVPLDE</sequence>
<name>A0A3A9KX39_9BACI</name>
<feature type="domain" description="CheC-like protein" evidence="3">
    <location>
        <begin position="10"/>
        <end position="46"/>
    </location>
</feature>
<keyword evidence="1" id="KW-0145">Chemotaxis</keyword>
<dbReference type="SUPFAM" id="SSF103039">
    <property type="entry name" value="CheC-like"/>
    <property type="match status" value="1"/>
</dbReference>
<feature type="domain" description="CheC-like protein" evidence="3">
    <location>
        <begin position="111"/>
        <end position="146"/>
    </location>
</feature>
<evidence type="ECO:0000313" key="4">
    <source>
        <dbReference type="EMBL" id="RKL69016.1"/>
    </source>
</evidence>
<keyword evidence="2" id="KW-0378">Hydrolase</keyword>
<dbReference type="AlphaFoldDB" id="A0A3A9KX39"/>
<dbReference type="RefSeq" id="WP_110936345.1">
    <property type="nucleotide sequence ID" value="NZ_KZ614146.1"/>
</dbReference>
<dbReference type="InterPro" id="IPR007597">
    <property type="entry name" value="CheC"/>
</dbReference>
<evidence type="ECO:0000259" key="3">
    <source>
        <dbReference type="Pfam" id="PF04509"/>
    </source>
</evidence>
<accession>A0A3A9KX39</accession>
<dbReference type="PANTHER" id="PTHR43693">
    <property type="entry name" value="PROTEIN PHOSPHATASE CHEZ"/>
    <property type="match status" value="1"/>
</dbReference>
<dbReference type="PANTHER" id="PTHR43693:SF1">
    <property type="entry name" value="PROTEIN PHOSPHATASE CHEZ"/>
    <property type="match status" value="1"/>
</dbReference>
<dbReference type="Pfam" id="PF04509">
    <property type="entry name" value="CheC"/>
    <property type="match status" value="2"/>
</dbReference>
<dbReference type="GO" id="GO:0016787">
    <property type="term" value="F:hydrolase activity"/>
    <property type="evidence" value="ECO:0007669"/>
    <property type="project" value="UniProtKB-KW"/>
</dbReference>
<dbReference type="Gene3D" id="3.40.1550.10">
    <property type="entry name" value="CheC-like"/>
    <property type="match status" value="1"/>
</dbReference>
<proteinExistence type="predicted"/>
<keyword evidence="5" id="KW-1185">Reference proteome</keyword>
<dbReference type="InterPro" id="IPR028976">
    <property type="entry name" value="CheC-like_sf"/>
</dbReference>
<evidence type="ECO:0000256" key="2">
    <source>
        <dbReference type="ARBA" id="ARBA00022801"/>
    </source>
</evidence>
<reference evidence="4 5" key="1">
    <citation type="submission" date="2017-10" db="EMBL/GenBank/DDBJ databases">
        <title>Bacillus sp. nov., a halophilic bacterium isolated from a Keqin Lake.</title>
        <authorList>
            <person name="Wang H."/>
        </authorList>
    </citation>
    <scope>NUCLEOTIDE SEQUENCE [LARGE SCALE GENOMIC DNA]</scope>
    <source>
        <strain evidence="4 5">KCTC 13187</strain>
    </source>
</reference>
<dbReference type="GO" id="GO:0006935">
    <property type="term" value="P:chemotaxis"/>
    <property type="evidence" value="ECO:0007669"/>
    <property type="project" value="UniProtKB-KW"/>
</dbReference>